<gene>
    <name evidence="13" type="ORF">Thimo_2552</name>
</gene>
<evidence type="ECO:0000256" key="5">
    <source>
        <dbReference type="ARBA" id="ARBA00022519"/>
    </source>
</evidence>
<dbReference type="EMBL" id="CP003051">
    <property type="protein sequence ID" value="AGA91276.1"/>
    <property type="molecule type" value="Genomic_DNA"/>
</dbReference>
<dbReference type="KEGG" id="tmb:Thimo_2552"/>
<keyword evidence="14" id="KW-1185">Reference proteome</keyword>
<dbReference type="AlphaFoldDB" id="L0GZ85"/>
<proteinExistence type="inferred from homology"/>
<dbReference type="PROSITE" id="PS52015">
    <property type="entry name" value="TONB_CTD"/>
    <property type="match status" value="1"/>
</dbReference>
<evidence type="ECO:0000259" key="12">
    <source>
        <dbReference type="PROSITE" id="PS52015"/>
    </source>
</evidence>
<dbReference type="Pfam" id="PF03544">
    <property type="entry name" value="TonB_C"/>
    <property type="match status" value="1"/>
</dbReference>
<dbReference type="PANTHER" id="PTHR33446:SF11">
    <property type="entry name" value="TONB3"/>
    <property type="match status" value="1"/>
</dbReference>
<dbReference type="PATRIC" id="fig|765912.4.peg.2508"/>
<feature type="region of interest" description="Disordered" evidence="10">
    <location>
        <begin position="120"/>
        <end position="143"/>
    </location>
</feature>
<dbReference type="Gene3D" id="3.30.1150.10">
    <property type="match status" value="1"/>
</dbReference>
<keyword evidence="4" id="KW-1003">Cell membrane</keyword>
<evidence type="ECO:0000313" key="14">
    <source>
        <dbReference type="Proteomes" id="UP000010816"/>
    </source>
</evidence>
<comment type="similarity">
    <text evidence="2">Belongs to the TonB family.</text>
</comment>
<evidence type="ECO:0000256" key="1">
    <source>
        <dbReference type="ARBA" id="ARBA00004383"/>
    </source>
</evidence>
<keyword evidence="8 11" id="KW-1133">Transmembrane helix</keyword>
<name>L0GZ85_9GAMM</name>
<dbReference type="InterPro" id="IPR051045">
    <property type="entry name" value="TonB-dependent_transducer"/>
</dbReference>
<organism evidence="13 14">
    <name type="scientific">Thioflavicoccus mobilis 8321</name>
    <dbReference type="NCBI Taxonomy" id="765912"/>
    <lineage>
        <taxon>Bacteria</taxon>
        <taxon>Pseudomonadati</taxon>
        <taxon>Pseudomonadota</taxon>
        <taxon>Gammaproteobacteria</taxon>
        <taxon>Chromatiales</taxon>
        <taxon>Chromatiaceae</taxon>
        <taxon>Thioflavicoccus</taxon>
    </lineage>
</organism>
<feature type="transmembrane region" description="Helical" evidence="11">
    <location>
        <begin position="21"/>
        <end position="43"/>
    </location>
</feature>
<dbReference type="GO" id="GO:0055085">
    <property type="term" value="P:transmembrane transport"/>
    <property type="evidence" value="ECO:0007669"/>
    <property type="project" value="InterPro"/>
</dbReference>
<dbReference type="SUPFAM" id="SSF74653">
    <property type="entry name" value="TolA/TonB C-terminal domain"/>
    <property type="match status" value="1"/>
</dbReference>
<evidence type="ECO:0000256" key="9">
    <source>
        <dbReference type="ARBA" id="ARBA00023136"/>
    </source>
</evidence>
<evidence type="ECO:0000313" key="13">
    <source>
        <dbReference type="EMBL" id="AGA91276.1"/>
    </source>
</evidence>
<comment type="subcellular location">
    <subcellularLocation>
        <location evidence="1">Cell inner membrane</location>
        <topology evidence="1">Single-pass membrane protein</topology>
        <orientation evidence="1">Periplasmic side</orientation>
    </subcellularLocation>
</comment>
<dbReference type="InterPro" id="IPR006260">
    <property type="entry name" value="TonB/TolA_C"/>
</dbReference>
<evidence type="ECO:0000256" key="10">
    <source>
        <dbReference type="SAM" id="MobiDB-lite"/>
    </source>
</evidence>
<keyword evidence="6 11" id="KW-0812">Transmembrane</keyword>
<evidence type="ECO:0000256" key="3">
    <source>
        <dbReference type="ARBA" id="ARBA00022448"/>
    </source>
</evidence>
<keyword evidence="3" id="KW-0813">Transport</keyword>
<feature type="domain" description="TonB C-terminal" evidence="12">
    <location>
        <begin position="204"/>
        <end position="301"/>
    </location>
</feature>
<keyword evidence="5" id="KW-0997">Cell inner membrane</keyword>
<evidence type="ECO:0000256" key="7">
    <source>
        <dbReference type="ARBA" id="ARBA00022927"/>
    </source>
</evidence>
<dbReference type="NCBIfam" id="TIGR01352">
    <property type="entry name" value="tonB_Cterm"/>
    <property type="match status" value="1"/>
</dbReference>
<dbReference type="STRING" id="765912.Thimo_2552"/>
<keyword evidence="9 11" id="KW-0472">Membrane</keyword>
<evidence type="ECO:0000256" key="8">
    <source>
        <dbReference type="ARBA" id="ARBA00022989"/>
    </source>
</evidence>
<dbReference type="Proteomes" id="UP000010816">
    <property type="component" value="Chromosome"/>
</dbReference>
<dbReference type="InterPro" id="IPR037682">
    <property type="entry name" value="TonB_C"/>
</dbReference>
<dbReference type="HOGENOM" id="CLU_052089_0_0_6"/>
<accession>L0GZ85</accession>
<sequence>MAGRLADRSAPRRAARVTEPWPFGVALALAVILHLALLLGVSFDLPTPHPQGARALEVLVLRQPAPIDRPELASALAQADRRGEQGHDEAIVQAEREDEIPLPSPTVEEDATPLDVELASPETAEPAPAEPVPPEPEQEASSKPDLLAAKPLAAIDVAQILDSRQAEIARLNAQVLERATAYTHQPRRKAISASTREYKYANYLEAWRRKVERIGNLNYPEVAKERKLYGSLILLVSVRADGQVENIRVLRSSGYTELDQAAVRIVELAAPFAPFPPDIRAATDILDITRTWQFLHGNRLGWEH</sequence>
<keyword evidence="7" id="KW-0653">Protein transport</keyword>
<reference evidence="13 14" key="1">
    <citation type="submission" date="2011-09" db="EMBL/GenBank/DDBJ databases">
        <title>Complete sequence of chromosome of Thioflavicoccus mobilis 8321.</title>
        <authorList>
            <consortium name="US DOE Joint Genome Institute"/>
            <person name="Lucas S."/>
            <person name="Han J."/>
            <person name="Lapidus A."/>
            <person name="Cheng J.-F."/>
            <person name="Goodwin L."/>
            <person name="Pitluck S."/>
            <person name="Peters L."/>
            <person name="Ovchinnikova G."/>
            <person name="Lu M."/>
            <person name="Detter J.C."/>
            <person name="Han C."/>
            <person name="Tapia R."/>
            <person name="Land M."/>
            <person name="Hauser L."/>
            <person name="Kyrpides N."/>
            <person name="Ivanova N."/>
            <person name="Pagani I."/>
            <person name="Vogl K."/>
            <person name="Liu Z."/>
            <person name="Imhoff J."/>
            <person name="Thiel V."/>
            <person name="Frigaard N.-U."/>
            <person name="Bryant D."/>
            <person name="Woyke T."/>
        </authorList>
    </citation>
    <scope>NUCLEOTIDE SEQUENCE [LARGE SCALE GENOMIC DNA]</scope>
    <source>
        <strain evidence="13 14">8321</strain>
    </source>
</reference>
<evidence type="ECO:0000256" key="2">
    <source>
        <dbReference type="ARBA" id="ARBA00006555"/>
    </source>
</evidence>
<dbReference type="GO" id="GO:0031992">
    <property type="term" value="F:energy transducer activity"/>
    <property type="evidence" value="ECO:0007669"/>
    <property type="project" value="TreeGrafter"/>
</dbReference>
<protein>
    <submittedName>
        <fullName evidence="13">TonB family protein</fullName>
    </submittedName>
</protein>
<evidence type="ECO:0000256" key="4">
    <source>
        <dbReference type="ARBA" id="ARBA00022475"/>
    </source>
</evidence>
<dbReference type="PANTHER" id="PTHR33446">
    <property type="entry name" value="PROTEIN TONB-RELATED"/>
    <property type="match status" value="1"/>
</dbReference>
<dbReference type="eggNOG" id="COG0810">
    <property type="taxonomic scope" value="Bacteria"/>
</dbReference>
<dbReference type="GO" id="GO:0098797">
    <property type="term" value="C:plasma membrane protein complex"/>
    <property type="evidence" value="ECO:0007669"/>
    <property type="project" value="TreeGrafter"/>
</dbReference>
<evidence type="ECO:0000256" key="11">
    <source>
        <dbReference type="SAM" id="Phobius"/>
    </source>
</evidence>
<evidence type="ECO:0000256" key="6">
    <source>
        <dbReference type="ARBA" id="ARBA00022692"/>
    </source>
</evidence>
<dbReference type="GO" id="GO:0015031">
    <property type="term" value="P:protein transport"/>
    <property type="evidence" value="ECO:0007669"/>
    <property type="project" value="UniProtKB-KW"/>
</dbReference>